<evidence type="ECO:0000256" key="1">
    <source>
        <dbReference type="ARBA" id="ARBA00004141"/>
    </source>
</evidence>
<feature type="transmembrane region" description="Helical" evidence="5">
    <location>
        <begin position="73"/>
        <end position="92"/>
    </location>
</feature>
<name>A0A937CQW1_9HYPH</name>
<feature type="domain" description="EamA" evidence="6">
    <location>
        <begin position="15"/>
        <end position="146"/>
    </location>
</feature>
<dbReference type="Proteomes" id="UP000633219">
    <property type="component" value="Unassembled WGS sequence"/>
</dbReference>
<feature type="transmembrane region" description="Helical" evidence="5">
    <location>
        <begin position="46"/>
        <end position="66"/>
    </location>
</feature>
<feature type="transmembrane region" description="Helical" evidence="5">
    <location>
        <begin position="188"/>
        <end position="208"/>
    </location>
</feature>
<feature type="transmembrane region" description="Helical" evidence="5">
    <location>
        <begin position="252"/>
        <end position="271"/>
    </location>
</feature>
<keyword evidence="8" id="KW-1185">Reference proteome</keyword>
<dbReference type="EMBL" id="JAEQNC010000013">
    <property type="protein sequence ID" value="MBL0374498.1"/>
    <property type="molecule type" value="Genomic_DNA"/>
</dbReference>
<dbReference type="PANTHER" id="PTHR32322:SF9">
    <property type="entry name" value="AMINO-ACID METABOLITE EFFLUX PUMP-RELATED"/>
    <property type="match status" value="1"/>
</dbReference>
<evidence type="ECO:0000313" key="7">
    <source>
        <dbReference type="EMBL" id="MBL0374498.1"/>
    </source>
</evidence>
<keyword evidence="4 5" id="KW-0472">Membrane</keyword>
<dbReference type="RefSeq" id="WP_201663029.1">
    <property type="nucleotide sequence ID" value="NZ_JAEQNC010000013.1"/>
</dbReference>
<proteinExistence type="predicted"/>
<evidence type="ECO:0000313" key="8">
    <source>
        <dbReference type="Proteomes" id="UP000633219"/>
    </source>
</evidence>
<dbReference type="AlphaFoldDB" id="A0A937CQW1"/>
<evidence type="ECO:0000259" key="6">
    <source>
        <dbReference type="Pfam" id="PF00892"/>
    </source>
</evidence>
<feature type="transmembrane region" description="Helical" evidence="5">
    <location>
        <begin position="277"/>
        <end position="293"/>
    </location>
</feature>
<comment type="caution">
    <text evidence="7">The sequence shown here is derived from an EMBL/GenBank/DDBJ whole genome shotgun (WGS) entry which is preliminary data.</text>
</comment>
<dbReference type="Pfam" id="PF00892">
    <property type="entry name" value="EamA"/>
    <property type="match status" value="2"/>
</dbReference>
<dbReference type="InterPro" id="IPR037185">
    <property type="entry name" value="EmrE-like"/>
</dbReference>
<dbReference type="InterPro" id="IPR000620">
    <property type="entry name" value="EamA_dom"/>
</dbReference>
<gene>
    <name evidence="7" type="ORF">JJB09_21015</name>
</gene>
<feature type="transmembrane region" description="Helical" evidence="5">
    <location>
        <begin position="156"/>
        <end position="176"/>
    </location>
</feature>
<comment type="subcellular location">
    <subcellularLocation>
        <location evidence="1">Membrane</location>
        <topology evidence="1">Multi-pass membrane protein</topology>
    </subcellularLocation>
</comment>
<evidence type="ECO:0000256" key="5">
    <source>
        <dbReference type="SAM" id="Phobius"/>
    </source>
</evidence>
<feature type="transmembrane region" description="Helical" evidence="5">
    <location>
        <begin position="220"/>
        <end position="240"/>
    </location>
</feature>
<accession>A0A937CQW1</accession>
<sequence length="305" mass="32270">MSNDSGLTLSARSWMMLLLLGLLWGGSFFFARIAVAHIPPVTLAFLRFSIAALALHIFIAGRYGIYRELRARWPAFLLLGLINNAIPHTMIFAGQTQIGAGLASILNATTPIFTVVIAHFLTTDEKLTSAKIAGTIVGLAGTILLFSPHIGDKAGAPLWAIALPLIAALSYGFAAIFSRRFKGVAPPVTAAGQLTASTIMILPVSLLVDQPWTLAMPPLPAVSAVIALALVSTAFAYILFFRLISVAGATNASLVTLLVPPSAIVLGIIFLGEHLEAAEWAGMFVIGVGLVILDGRLVRRLRQPA</sequence>
<reference evidence="7" key="1">
    <citation type="submission" date="2021-01" db="EMBL/GenBank/DDBJ databases">
        <title>Rhizobium sp. strain KVB221 16S ribosomal RNA gene Genome sequencing and assembly.</title>
        <authorList>
            <person name="Kang M."/>
        </authorList>
    </citation>
    <scope>NUCLEOTIDE SEQUENCE</scope>
    <source>
        <strain evidence="7">KVB221</strain>
    </source>
</reference>
<feature type="domain" description="EamA" evidence="6">
    <location>
        <begin position="159"/>
        <end position="292"/>
    </location>
</feature>
<dbReference type="SUPFAM" id="SSF103481">
    <property type="entry name" value="Multidrug resistance efflux transporter EmrE"/>
    <property type="match status" value="2"/>
</dbReference>
<evidence type="ECO:0000256" key="4">
    <source>
        <dbReference type="ARBA" id="ARBA00023136"/>
    </source>
</evidence>
<keyword evidence="2 5" id="KW-0812">Transmembrane</keyword>
<evidence type="ECO:0000256" key="2">
    <source>
        <dbReference type="ARBA" id="ARBA00022692"/>
    </source>
</evidence>
<dbReference type="InterPro" id="IPR050638">
    <property type="entry name" value="AA-Vitamin_Transporters"/>
</dbReference>
<keyword evidence="3 5" id="KW-1133">Transmembrane helix</keyword>
<organism evidence="7 8">
    <name type="scientific">Rhizobium setariae</name>
    <dbReference type="NCBI Taxonomy" id="2801340"/>
    <lineage>
        <taxon>Bacteria</taxon>
        <taxon>Pseudomonadati</taxon>
        <taxon>Pseudomonadota</taxon>
        <taxon>Alphaproteobacteria</taxon>
        <taxon>Hyphomicrobiales</taxon>
        <taxon>Rhizobiaceae</taxon>
        <taxon>Rhizobium/Agrobacterium group</taxon>
        <taxon>Rhizobium</taxon>
    </lineage>
</organism>
<dbReference type="PANTHER" id="PTHR32322">
    <property type="entry name" value="INNER MEMBRANE TRANSPORTER"/>
    <property type="match status" value="1"/>
</dbReference>
<feature type="transmembrane region" description="Helical" evidence="5">
    <location>
        <begin position="132"/>
        <end position="150"/>
    </location>
</feature>
<evidence type="ECO:0000256" key="3">
    <source>
        <dbReference type="ARBA" id="ARBA00022989"/>
    </source>
</evidence>
<protein>
    <submittedName>
        <fullName evidence="7">EamA family transporter</fullName>
    </submittedName>
</protein>
<dbReference type="GO" id="GO:0016020">
    <property type="term" value="C:membrane"/>
    <property type="evidence" value="ECO:0007669"/>
    <property type="project" value="UniProtKB-SubCell"/>
</dbReference>
<feature type="transmembrane region" description="Helical" evidence="5">
    <location>
        <begin position="98"/>
        <end position="120"/>
    </location>
</feature>